<feature type="transmembrane region" description="Helical" evidence="8">
    <location>
        <begin position="351"/>
        <end position="371"/>
    </location>
</feature>
<dbReference type="Proteomes" id="UP000749559">
    <property type="component" value="Unassembled WGS sequence"/>
</dbReference>
<keyword evidence="3" id="KW-0813">Transport</keyword>
<feature type="domain" description="Major facilitator superfamily (MFS) profile" evidence="9">
    <location>
        <begin position="1"/>
        <end position="417"/>
    </location>
</feature>
<sequence length="431" mass="46811">MVGNVKLKQCSIFFLGWIAYGSLYLLRKPVGIVKSDLESDLHFSKSKLGCLDTAFLLPYAVIQIFLGQLGERFGAGKTFGICMCLSGVSMVMFGQVSNYYVMLTLLFLSGSSQSLCWPNATKVVGAWFSETVRNSMFGAYGMCGFAGGLAGTSIAVYLQVHYGWRSMFFTPSIIVIGLGILVTLVYRLPMEQANLCYLTEDPSATTATKQLTDHTPQQYSFITLLKISTVKEVAFGVLCLKVVRYTMFLWLPMYLLNQLNYPKEHAGLFSMAFEVGGLIGSPLIGIILDRYFQHNSLTGVSLSIFLSAISLIFYSVTSSWGMIFNTVFMLLAGAFNCGPDSILTGSHPNKLSAMVAGTGGAAIAGVVNGFGSLGTVVQGPIIGFVSELYGFQAMFYIMIGLSLTGAYTVYTASQQLQHLQNTAAKYHTTVL</sequence>
<feature type="transmembrane region" description="Helical" evidence="8">
    <location>
        <begin position="320"/>
        <end position="339"/>
    </location>
</feature>
<dbReference type="GO" id="GO:0022857">
    <property type="term" value="F:transmembrane transporter activity"/>
    <property type="evidence" value="ECO:0007669"/>
    <property type="project" value="InterPro"/>
</dbReference>
<proteinExistence type="inferred from homology"/>
<feature type="transmembrane region" description="Helical" evidence="8">
    <location>
        <begin position="46"/>
        <end position="66"/>
    </location>
</feature>
<evidence type="ECO:0000256" key="2">
    <source>
        <dbReference type="ARBA" id="ARBA00009598"/>
    </source>
</evidence>
<keyword evidence="5 8" id="KW-0812">Transmembrane</keyword>
<keyword evidence="4" id="KW-0762">Sugar transport</keyword>
<evidence type="ECO:0000256" key="8">
    <source>
        <dbReference type="SAM" id="Phobius"/>
    </source>
</evidence>
<feature type="transmembrane region" description="Helical" evidence="8">
    <location>
        <begin position="166"/>
        <end position="186"/>
    </location>
</feature>
<comment type="similarity">
    <text evidence="2">Belongs to the major facilitator superfamily. Organophosphate:Pi antiporter (OPA) (TC 2.A.1.4) family.</text>
</comment>
<evidence type="ECO:0000256" key="7">
    <source>
        <dbReference type="ARBA" id="ARBA00023136"/>
    </source>
</evidence>
<evidence type="ECO:0000256" key="5">
    <source>
        <dbReference type="ARBA" id="ARBA00022692"/>
    </source>
</evidence>
<evidence type="ECO:0000256" key="1">
    <source>
        <dbReference type="ARBA" id="ARBA00004141"/>
    </source>
</evidence>
<dbReference type="GO" id="GO:0016020">
    <property type="term" value="C:membrane"/>
    <property type="evidence" value="ECO:0007669"/>
    <property type="project" value="UniProtKB-SubCell"/>
</dbReference>
<dbReference type="InterPro" id="IPR011701">
    <property type="entry name" value="MFS"/>
</dbReference>
<feature type="transmembrane region" description="Helical" evidence="8">
    <location>
        <begin position="295"/>
        <end position="314"/>
    </location>
</feature>
<name>A0A8S4NQS8_OWEFU</name>
<dbReference type="AlphaFoldDB" id="A0A8S4NQS8"/>
<evidence type="ECO:0000256" key="6">
    <source>
        <dbReference type="ARBA" id="ARBA00022989"/>
    </source>
</evidence>
<gene>
    <name evidence="10" type="ORF">OFUS_LOCUS8922</name>
</gene>
<reference evidence="10" key="1">
    <citation type="submission" date="2022-03" db="EMBL/GenBank/DDBJ databases">
        <authorList>
            <person name="Martin C."/>
        </authorList>
    </citation>
    <scope>NUCLEOTIDE SEQUENCE</scope>
</reference>
<dbReference type="PROSITE" id="PS50850">
    <property type="entry name" value="MFS"/>
    <property type="match status" value="1"/>
</dbReference>
<dbReference type="InterPro" id="IPR000849">
    <property type="entry name" value="Sugar_P_transporter"/>
</dbReference>
<feature type="transmembrane region" description="Helical" evidence="8">
    <location>
        <begin position="233"/>
        <end position="256"/>
    </location>
</feature>
<dbReference type="PANTHER" id="PTHR43184:SF30">
    <property type="entry name" value="MFS DOMAIN-CONTAINING PROTEIN"/>
    <property type="match status" value="1"/>
</dbReference>
<dbReference type="OrthoDB" id="3639251at2759"/>
<dbReference type="PANTHER" id="PTHR43184">
    <property type="entry name" value="MAJOR FACILITATOR SUPERFAMILY TRANSPORTER 16, ISOFORM B"/>
    <property type="match status" value="1"/>
</dbReference>
<feature type="transmembrane region" description="Helical" evidence="8">
    <location>
        <begin position="99"/>
        <end position="117"/>
    </location>
</feature>
<accession>A0A8S4NQS8</accession>
<evidence type="ECO:0000256" key="4">
    <source>
        <dbReference type="ARBA" id="ARBA00022597"/>
    </source>
</evidence>
<feature type="transmembrane region" description="Helical" evidence="8">
    <location>
        <begin position="7"/>
        <end position="26"/>
    </location>
</feature>
<evidence type="ECO:0000313" key="10">
    <source>
        <dbReference type="EMBL" id="CAH1782477.1"/>
    </source>
</evidence>
<feature type="transmembrane region" description="Helical" evidence="8">
    <location>
        <begin position="268"/>
        <end position="288"/>
    </location>
</feature>
<dbReference type="InterPro" id="IPR036259">
    <property type="entry name" value="MFS_trans_sf"/>
</dbReference>
<keyword evidence="6 8" id="KW-1133">Transmembrane helix</keyword>
<protein>
    <recommendedName>
        <fullName evidence="9">Major facilitator superfamily (MFS) profile domain-containing protein</fullName>
    </recommendedName>
</protein>
<evidence type="ECO:0000313" key="11">
    <source>
        <dbReference type="Proteomes" id="UP000749559"/>
    </source>
</evidence>
<evidence type="ECO:0000256" key="3">
    <source>
        <dbReference type="ARBA" id="ARBA00022448"/>
    </source>
</evidence>
<feature type="transmembrane region" description="Helical" evidence="8">
    <location>
        <begin position="137"/>
        <end position="160"/>
    </location>
</feature>
<dbReference type="EMBL" id="CAIIXF020000005">
    <property type="protein sequence ID" value="CAH1782477.1"/>
    <property type="molecule type" value="Genomic_DNA"/>
</dbReference>
<comment type="caution">
    <text evidence="10">The sequence shown here is derived from an EMBL/GenBank/DDBJ whole genome shotgun (WGS) entry which is preliminary data.</text>
</comment>
<dbReference type="SUPFAM" id="SSF103473">
    <property type="entry name" value="MFS general substrate transporter"/>
    <property type="match status" value="1"/>
</dbReference>
<comment type="subcellular location">
    <subcellularLocation>
        <location evidence="1">Membrane</location>
        <topology evidence="1">Multi-pass membrane protein</topology>
    </subcellularLocation>
</comment>
<keyword evidence="11" id="KW-1185">Reference proteome</keyword>
<evidence type="ECO:0000259" key="9">
    <source>
        <dbReference type="PROSITE" id="PS50850"/>
    </source>
</evidence>
<dbReference type="Pfam" id="PF07690">
    <property type="entry name" value="MFS_1"/>
    <property type="match status" value="1"/>
</dbReference>
<feature type="transmembrane region" description="Helical" evidence="8">
    <location>
        <begin position="391"/>
        <end position="410"/>
    </location>
</feature>
<keyword evidence="7 8" id="KW-0472">Membrane</keyword>
<dbReference type="Gene3D" id="1.20.1250.20">
    <property type="entry name" value="MFS general substrate transporter like domains"/>
    <property type="match status" value="2"/>
</dbReference>
<organism evidence="10 11">
    <name type="scientific">Owenia fusiformis</name>
    <name type="common">Polychaete worm</name>
    <dbReference type="NCBI Taxonomy" id="6347"/>
    <lineage>
        <taxon>Eukaryota</taxon>
        <taxon>Metazoa</taxon>
        <taxon>Spiralia</taxon>
        <taxon>Lophotrochozoa</taxon>
        <taxon>Annelida</taxon>
        <taxon>Polychaeta</taxon>
        <taxon>Sedentaria</taxon>
        <taxon>Canalipalpata</taxon>
        <taxon>Sabellida</taxon>
        <taxon>Oweniida</taxon>
        <taxon>Oweniidae</taxon>
        <taxon>Owenia</taxon>
    </lineage>
</organism>
<dbReference type="InterPro" id="IPR020846">
    <property type="entry name" value="MFS_dom"/>
</dbReference>
<dbReference type="PIRSF" id="PIRSF002808">
    <property type="entry name" value="Hexose_phosphate_transp"/>
    <property type="match status" value="1"/>
</dbReference>